<keyword evidence="3" id="KW-0874">Quinone</keyword>
<dbReference type="EMBL" id="AOSV01000036">
    <property type="protein sequence ID" value="EMG35993.1"/>
    <property type="molecule type" value="Genomic_DNA"/>
</dbReference>
<proteinExistence type="predicted"/>
<keyword evidence="10 14" id="KW-0830">Ubiquinone</keyword>
<keyword evidence="9" id="KW-0520">NAD</keyword>
<evidence type="ECO:0000256" key="7">
    <source>
        <dbReference type="ARBA" id="ARBA00023004"/>
    </source>
</evidence>
<dbReference type="Pfam" id="PF12838">
    <property type="entry name" value="Fer4_7"/>
    <property type="match status" value="1"/>
</dbReference>
<keyword evidence="2" id="KW-0004">4Fe-4S</keyword>
<sequence>MSVVYDIAKKVASMWSLIVGLRVTTKNFFQPQVTVHYPRQSVDNLSTFRGHIELVGQPKDPATPRCITCMLCATVCPSQCISITKAKAPPPEPVKKLPDHADGPLVPPEKAEPPKAKVIKTPGSFDLNFNTCSLCGLCVQNCPVSSLRFSTDVYAAGFSRQEFEYDLMARLRLQAAVLGVAASQVNSPACEDTLERVDPEKYRLAKGPLTQADAVTKGKRGQAA</sequence>
<gene>
    <name evidence="14" type="ORF">PCS_03192</name>
</gene>
<evidence type="ECO:0000256" key="3">
    <source>
        <dbReference type="ARBA" id="ARBA00022719"/>
    </source>
</evidence>
<evidence type="ECO:0000256" key="6">
    <source>
        <dbReference type="ARBA" id="ARBA00022967"/>
    </source>
</evidence>
<dbReference type="Proteomes" id="UP000011922">
    <property type="component" value="Unassembled WGS sequence"/>
</dbReference>
<protein>
    <submittedName>
        <fullName evidence="14">NADH:ubiquinone oxidoreductase chain I-like protein</fullName>
    </submittedName>
</protein>
<dbReference type="InterPro" id="IPR017900">
    <property type="entry name" value="4Fe4S_Fe_S_CS"/>
</dbReference>
<evidence type="ECO:0000256" key="10">
    <source>
        <dbReference type="ARBA" id="ARBA00023075"/>
    </source>
</evidence>
<dbReference type="GO" id="GO:0046872">
    <property type="term" value="F:metal ion binding"/>
    <property type="evidence" value="ECO:0007669"/>
    <property type="project" value="UniProtKB-KW"/>
</dbReference>
<evidence type="ECO:0000256" key="11">
    <source>
        <dbReference type="ARBA" id="ARBA00023136"/>
    </source>
</evidence>
<evidence type="ECO:0000256" key="12">
    <source>
        <dbReference type="SAM" id="MobiDB-lite"/>
    </source>
</evidence>
<dbReference type="PROSITE" id="PS00198">
    <property type="entry name" value="4FE4S_FER_1"/>
    <property type="match status" value="2"/>
</dbReference>
<dbReference type="GO" id="GO:0016020">
    <property type="term" value="C:membrane"/>
    <property type="evidence" value="ECO:0007669"/>
    <property type="project" value="InterPro"/>
</dbReference>
<dbReference type="OrthoDB" id="9808559at2"/>
<dbReference type="GO" id="GO:0051539">
    <property type="term" value="F:4 iron, 4 sulfur cluster binding"/>
    <property type="evidence" value="ECO:0007669"/>
    <property type="project" value="UniProtKB-KW"/>
</dbReference>
<keyword evidence="11" id="KW-0472">Membrane</keyword>
<dbReference type="Gene3D" id="3.30.70.3270">
    <property type="match status" value="1"/>
</dbReference>
<evidence type="ECO:0000256" key="1">
    <source>
        <dbReference type="ARBA" id="ARBA00022475"/>
    </source>
</evidence>
<dbReference type="InterPro" id="IPR010226">
    <property type="entry name" value="NADH_quinone_OxRdtase_chainI"/>
</dbReference>
<feature type="compositionally biased region" description="Basic and acidic residues" evidence="12">
    <location>
        <begin position="93"/>
        <end position="102"/>
    </location>
</feature>
<dbReference type="PROSITE" id="PS51379">
    <property type="entry name" value="4FE4S_FER_2"/>
    <property type="match status" value="2"/>
</dbReference>
<dbReference type="InterPro" id="IPR017896">
    <property type="entry name" value="4Fe4S_Fe-S-bd"/>
</dbReference>
<feature type="region of interest" description="Disordered" evidence="12">
    <location>
        <begin position="90"/>
        <end position="114"/>
    </location>
</feature>
<dbReference type="PANTHER" id="PTHR10849">
    <property type="entry name" value="NADH DEHYDROGENASE UBIQUINONE IRON-SULFUR PROTEIN 8, MITOCHONDRIAL"/>
    <property type="match status" value="1"/>
</dbReference>
<keyword evidence="5" id="KW-0677">Repeat</keyword>
<evidence type="ECO:0000259" key="13">
    <source>
        <dbReference type="PROSITE" id="PS51379"/>
    </source>
</evidence>
<feature type="domain" description="4Fe-4S ferredoxin-type" evidence="13">
    <location>
        <begin position="123"/>
        <end position="152"/>
    </location>
</feature>
<keyword evidence="7" id="KW-0408">Iron</keyword>
<name>M5Q0V1_DESAF</name>
<evidence type="ECO:0000313" key="14">
    <source>
        <dbReference type="EMBL" id="EMG35993.1"/>
    </source>
</evidence>
<evidence type="ECO:0000256" key="2">
    <source>
        <dbReference type="ARBA" id="ARBA00022485"/>
    </source>
</evidence>
<keyword evidence="8" id="KW-0411">Iron-sulfur</keyword>
<keyword evidence="1" id="KW-1003">Cell membrane</keyword>
<dbReference type="AlphaFoldDB" id="M5Q0V1"/>
<organism evidence="14 15">
    <name type="scientific">Desulfocurvibacter africanus PCS</name>
    <dbReference type="NCBI Taxonomy" id="1262666"/>
    <lineage>
        <taxon>Bacteria</taxon>
        <taxon>Pseudomonadati</taxon>
        <taxon>Thermodesulfobacteriota</taxon>
        <taxon>Desulfovibrionia</taxon>
        <taxon>Desulfovibrionales</taxon>
        <taxon>Desulfovibrionaceae</taxon>
        <taxon>Desulfocurvibacter</taxon>
    </lineage>
</organism>
<evidence type="ECO:0000256" key="8">
    <source>
        <dbReference type="ARBA" id="ARBA00023014"/>
    </source>
</evidence>
<reference evidence="14 15" key="1">
    <citation type="journal article" date="2013" name="Genome Announc.">
        <title>Draft Genome Sequence for Desulfovibrio africanus Strain PCS.</title>
        <authorList>
            <person name="Brown S.D."/>
            <person name="Utturkar S.M."/>
            <person name="Arkin A.P."/>
            <person name="Deutschbauer A.M."/>
            <person name="Elias D.A."/>
            <person name="Hazen T.C."/>
            <person name="Chakraborty R."/>
        </authorList>
    </citation>
    <scope>NUCLEOTIDE SEQUENCE [LARGE SCALE GENOMIC DNA]</scope>
    <source>
        <strain evidence="14 15">PCS</strain>
    </source>
</reference>
<dbReference type="PANTHER" id="PTHR10849:SF24">
    <property type="entry name" value="NADH-QUINONE OXIDOREDUCTASE SUBUNIT I 2"/>
    <property type="match status" value="1"/>
</dbReference>
<dbReference type="GO" id="GO:0048038">
    <property type="term" value="F:quinone binding"/>
    <property type="evidence" value="ECO:0007669"/>
    <property type="project" value="UniProtKB-KW"/>
</dbReference>
<accession>M5Q0V1</accession>
<feature type="domain" description="4Fe-4S ferredoxin-type" evidence="13">
    <location>
        <begin position="55"/>
        <end position="86"/>
    </location>
</feature>
<dbReference type="PATRIC" id="fig|1262666.3.peg.3234"/>
<keyword evidence="6" id="KW-1278">Translocase</keyword>
<evidence type="ECO:0000313" key="15">
    <source>
        <dbReference type="Proteomes" id="UP000011922"/>
    </source>
</evidence>
<dbReference type="SUPFAM" id="SSF46548">
    <property type="entry name" value="alpha-helical ferredoxin"/>
    <property type="match status" value="1"/>
</dbReference>
<dbReference type="RefSeq" id="WP_005988988.1">
    <property type="nucleotide sequence ID" value="NZ_AOSV01000036.1"/>
</dbReference>
<evidence type="ECO:0000256" key="5">
    <source>
        <dbReference type="ARBA" id="ARBA00022737"/>
    </source>
</evidence>
<comment type="caution">
    <text evidence="14">The sequence shown here is derived from an EMBL/GenBank/DDBJ whole genome shotgun (WGS) entry which is preliminary data.</text>
</comment>
<evidence type="ECO:0000256" key="9">
    <source>
        <dbReference type="ARBA" id="ARBA00023027"/>
    </source>
</evidence>
<keyword evidence="4" id="KW-0479">Metal-binding</keyword>
<dbReference type="GO" id="GO:0016651">
    <property type="term" value="F:oxidoreductase activity, acting on NAD(P)H"/>
    <property type="evidence" value="ECO:0007669"/>
    <property type="project" value="InterPro"/>
</dbReference>
<evidence type="ECO:0000256" key="4">
    <source>
        <dbReference type="ARBA" id="ARBA00022723"/>
    </source>
</evidence>